<keyword evidence="2" id="KW-1185">Reference proteome</keyword>
<gene>
    <name evidence="1" type="ORF">SCALOS_LOCUS7636</name>
</gene>
<comment type="caution">
    <text evidence="1">The sequence shown here is derived from an EMBL/GenBank/DDBJ whole genome shotgun (WGS) entry which is preliminary data.</text>
</comment>
<proteinExistence type="predicted"/>
<name>A0ACA9MYU5_9GLOM</name>
<reference evidence="1" key="1">
    <citation type="submission" date="2021-06" db="EMBL/GenBank/DDBJ databases">
        <authorList>
            <person name="Kallberg Y."/>
            <person name="Tangrot J."/>
            <person name="Rosling A."/>
        </authorList>
    </citation>
    <scope>NUCLEOTIDE SEQUENCE</scope>
    <source>
        <strain evidence="1">AU212A</strain>
    </source>
</reference>
<feature type="non-terminal residue" evidence="1">
    <location>
        <position position="124"/>
    </location>
</feature>
<protein>
    <submittedName>
        <fullName evidence="1">10371_t:CDS:1</fullName>
    </submittedName>
</protein>
<accession>A0ACA9MYU5</accession>
<sequence>MDTPRRKSRKPNKYVDDIGVVGRKTGVTISGEVTKNADGLEDVEAFFAAASTNPKSNFTDKITLNTDEVDEVSMSLVTDEPSQMTPLPSKNKKPKSPIPESPILDNVDNEITNEDEVSMSLITN</sequence>
<dbReference type="EMBL" id="CAJVPM010017592">
    <property type="protein sequence ID" value="CAG8620665.1"/>
    <property type="molecule type" value="Genomic_DNA"/>
</dbReference>
<evidence type="ECO:0000313" key="1">
    <source>
        <dbReference type="EMBL" id="CAG8620665.1"/>
    </source>
</evidence>
<organism evidence="1 2">
    <name type="scientific">Scutellospora calospora</name>
    <dbReference type="NCBI Taxonomy" id="85575"/>
    <lineage>
        <taxon>Eukaryota</taxon>
        <taxon>Fungi</taxon>
        <taxon>Fungi incertae sedis</taxon>
        <taxon>Mucoromycota</taxon>
        <taxon>Glomeromycotina</taxon>
        <taxon>Glomeromycetes</taxon>
        <taxon>Diversisporales</taxon>
        <taxon>Gigasporaceae</taxon>
        <taxon>Scutellospora</taxon>
    </lineage>
</organism>
<evidence type="ECO:0000313" key="2">
    <source>
        <dbReference type="Proteomes" id="UP000789860"/>
    </source>
</evidence>
<dbReference type="Proteomes" id="UP000789860">
    <property type="component" value="Unassembled WGS sequence"/>
</dbReference>